<sequence length="126" mass="14673">SQIIQLFGRGVRLKGRNYSLKRSTPGERPKGLHLEKLETLNVFGVRADYMATFKQYLEDEGITPSDEILELNFETRPNMPATRLKTLKLKDGYKDNQRLGFKRVYFPELYEVPADFQGKIKQPHIK</sequence>
<keyword evidence="1" id="KW-0378">Hydrolase</keyword>
<feature type="non-terminal residue" evidence="1">
    <location>
        <position position="126"/>
    </location>
</feature>
<comment type="caution">
    <text evidence="1">The sequence shown here is derived from an EMBL/GenBank/DDBJ whole genome shotgun (WGS) entry which is preliminary data.</text>
</comment>
<dbReference type="RefSeq" id="WP_199537626.1">
    <property type="nucleotide sequence ID" value="NZ_POUA01000955.1"/>
</dbReference>
<reference evidence="1 2" key="1">
    <citation type="submission" date="2018-01" db="EMBL/GenBank/DDBJ databases">
        <title>Draft genome sequence of Sphaerisporangium sp. 7K107.</title>
        <authorList>
            <person name="Sahin N."/>
            <person name="Saygin H."/>
            <person name="Ay H."/>
        </authorList>
    </citation>
    <scope>NUCLEOTIDE SEQUENCE [LARGE SCALE GENOMIC DNA]</scope>
    <source>
        <strain evidence="1 2">7K107</strain>
    </source>
</reference>
<dbReference type="EMBL" id="POUA01000955">
    <property type="protein sequence ID" value="PZG12220.1"/>
    <property type="molecule type" value="Genomic_DNA"/>
</dbReference>
<dbReference type="Proteomes" id="UP000248544">
    <property type="component" value="Unassembled WGS sequence"/>
</dbReference>
<dbReference type="AlphaFoldDB" id="A0A2W2EF36"/>
<keyword evidence="1" id="KW-0540">Nuclease</keyword>
<keyword evidence="2" id="KW-1185">Reference proteome</keyword>
<protein>
    <submittedName>
        <fullName evidence="1">Type III restriction endonuclease subunit R</fullName>
    </submittedName>
</protein>
<keyword evidence="1" id="KW-0255">Endonuclease</keyword>
<evidence type="ECO:0000313" key="2">
    <source>
        <dbReference type="Proteomes" id="UP000248544"/>
    </source>
</evidence>
<name>A0A2W2EF36_9ACTN</name>
<accession>A0A2W2EF36</accession>
<organism evidence="1 2">
    <name type="scientific">Spongiactinospora gelatinilytica</name>
    <dbReference type="NCBI Taxonomy" id="2666298"/>
    <lineage>
        <taxon>Bacteria</taxon>
        <taxon>Bacillati</taxon>
        <taxon>Actinomycetota</taxon>
        <taxon>Actinomycetes</taxon>
        <taxon>Streptosporangiales</taxon>
        <taxon>Streptosporangiaceae</taxon>
        <taxon>Spongiactinospora</taxon>
    </lineage>
</organism>
<gene>
    <name evidence="1" type="ORF">C1I98_40160</name>
</gene>
<feature type="non-terminal residue" evidence="1">
    <location>
        <position position="1"/>
    </location>
</feature>
<dbReference type="GO" id="GO:0004519">
    <property type="term" value="F:endonuclease activity"/>
    <property type="evidence" value="ECO:0007669"/>
    <property type="project" value="UniProtKB-KW"/>
</dbReference>
<evidence type="ECO:0000313" key="1">
    <source>
        <dbReference type="EMBL" id="PZG12220.1"/>
    </source>
</evidence>
<proteinExistence type="predicted"/>